<evidence type="ECO:0000256" key="6">
    <source>
        <dbReference type="ARBA" id="ARBA00023015"/>
    </source>
</evidence>
<dbReference type="FunFam" id="3.30.160.60:FF:001158">
    <property type="entry name" value="zinc finger protein 22"/>
    <property type="match status" value="2"/>
</dbReference>
<dbReference type="PANTHER" id="PTHR23235">
    <property type="entry name" value="KRUEPPEL-LIKE TRANSCRIPTION FACTOR"/>
    <property type="match status" value="1"/>
</dbReference>
<dbReference type="GO" id="GO:0005634">
    <property type="term" value="C:nucleus"/>
    <property type="evidence" value="ECO:0007669"/>
    <property type="project" value="UniProtKB-SubCell"/>
</dbReference>
<keyword evidence="6" id="KW-0805">Transcription regulation</keyword>
<dbReference type="Pfam" id="PF13894">
    <property type="entry name" value="zf-C2H2_4"/>
    <property type="match status" value="2"/>
</dbReference>
<feature type="region of interest" description="Disordered" evidence="11">
    <location>
        <begin position="92"/>
        <end position="117"/>
    </location>
</feature>
<evidence type="ECO:0000256" key="1">
    <source>
        <dbReference type="ARBA" id="ARBA00004123"/>
    </source>
</evidence>
<keyword evidence="14" id="KW-1185">Reference proteome</keyword>
<keyword evidence="5" id="KW-0862">Zinc</keyword>
<dbReference type="EMBL" id="LSMT01000033">
    <property type="protein sequence ID" value="PFX31622.1"/>
    <property type="molecule type" value="Genomic_DNA"/>
</dbReference>
<dbReference type="InterPro" id="IPR013087">
    <property type="entry name" value="Znf_C2H2_type"/>
</dbReference>
<evidence type="ECO:0000256" key="9">
    <source>
        <dbReference type="ARBA" id="ARBA00023242"/>
    </source>
</evidence>
<feature type="domain" description="C2H2-type" evidence="12">
    <location>
        <begin position="318"/>
        <end position="345"/>
    </location>
</feature>
<evidence type="ECO:0000313" key="13">
    <source>
        <dbReference type="EMBL" id="PFX31622.1"/>
    </source>
</evidence>
<dbReference type="Proteomes" id="UP000225706">
    <property type="component" value="Unassembled WGS sequence"/>
</dbReference>
<feature type="compositionally biased region" description="Basic and acidic residues" evidence="11">
    <location>
        <begin position="100"/>
        <end position="110"/>
    </location>
</feature>
<dbReference type="GO" id="GO:0008270">
    <property type="term" value="F:zinc ion binding"/>
    <property type="evidence" value="ECO:0007669"/>
    <property type="project" value="UniProtKB-KW"/>
</dbReference>
<evidence type="ECO:0000256" key="11">
    <source>
        <dbReference type="SAM" id="MobiDB-lite"/>
    </source>
</evidence>
<evidence type="ECO:0000256" key="3">
    <source>
        <dbReference type="ARBA" id="ARBA00022737"/>
    </source>
</evidence>
<proteinExistence type="predicted"/>
<evidence type="ECO:0000256" key="4">
    <source>
        <dbReference type="ARBA" id="ARBA00022771"/>
    </source>
</evidence>
<keyword evidence="3" id="KW-0677">Repeat</keyword>
<dbReference type="PROSITE" id="PS50157">
    <property type="entry name" value="ZINC_FINGER_C2H2_2"/>
    <property type="match status" value="7"/>
</dbReference>
<reference evidence="14" key="1">
    <citation type="journal article" date="2017" name="bioRxiv">
        <title>Comparative analysis of the genomes of Stylophora pistillata and Acropora digitifera provides evidence for extensive differences between species of corals.</title>
        <authorList>
            <person name="Voolstra C.R."/>
            <person name="Li Y."/>
            <person name="Liew Y.J."/>
            <person name="Baumgarten S."/>
            <person name="Zoccola D."/>
            <person name="Flot J.-F."/>
            <person name="Tambutte S."/>
            <person name="Allemand D."/>
            <person name="Aranda M."/>
        </authorList>
    </citation>
    <scope>NUCLEOTIDE SEQUENCE [LARGE SCALE GENOMIC DNA]</scope>
</reference>
<dbReference type="PROSITE" id="PS00028">
    <property type="entry name" value="ZINC_FINGER_C2H2_1"/>
    <property type="match status" value="7"/>
</dbReference>
<feature type="domain" description="C2H2-type" evidence="12">
    <location>
        <begin position="290"/>
        <end position="317"/>
    </location>
</feature>
<evidence type="ECO:0000256" key="7">
    <source>
        <dbReference type="ARBA" id="ARBA00023125"/>
    </source>
</evidence>
<dbReference type="GO" id="GO:0000122">
    <property type="term" value="P:negative regulation of transcription by RNA polymerase II"/>
    <property type="evidence" value="ECO:0007669"/>
    <property type="project" value="UniProtKB-ARBA"/>
</dbReference>
<evidence type="ECO:0000256" key="5">
    <source>
        <dbReference type="ARBA" id="ARBA00022833"/>
    </source>
</evidence>
<keyword evidence="9" id="KW-0539">Nucleus</keyword>
<dbReference type="InterPro" id="IPR036236">
    <property type="entry name" value="Znf_C2H2_sf"/>
</dbReference>
<comment type="caution">
    <text evidence="13">The sequence shown here is derived from an EMBL/GenBank/DDBJ whole genome shotgun (WGS) entry which is preliminary data.</text>
</comment>
<evidence type="ECO:0000259" key="12">
    <source>
        <dbReference type="PROSITE" id="PS50157"/>
    </source>
</evidence>
<comment type="subcellular location">
    <subcellularLocation>
        <location evidence="1">Nucleus</location>
    </subcellularLocation>
</comment>
<evidence type="ECO:0000256" key="10">
    <source>
        <dbReference type="PROSITE-ProRule" id="PRU00042"/>
    </source>
</evidence>
<accession>A0A2B4SSU0</accession>
<dbReference type="Pfam" id="PF00096">
    <property type="entry name" value="zf-C2H2"/>
    <property type="match status" value="5"/>
</dbReference>
<dbReference type="PANTHER" id="PTHR23235:SF120">
    <property type="entry name" value="KRUPPEL-LIKE FACTOR 15"/>
    <property type="match status" value="1"/>
</dbReference>
<feature type="domain" description="C2H2-type" evidence="12">
    <location>
        <begin position="178"/>
        <end position="205"/>
    </location>
</feature>
<dbReference type="FunFam" id="3.30.160.60:FF:000478">
    <property type="entry name" value="Zinc finger protein 133"/>
    <property type="match status" value="1"/>
</dbReference>
<feature type="domain" description="C2H2-type" evidence="12">
    <location>
        <begin position="346"/>
        <end position="373"/>
    </location>
</feature>
<dbReference type="GO" id="GO:0000978">
    <property type="term" value="F:RNA polymerase II cis-regulatory region sequence-specific DNA binding"/>
    <property type="evidence" value="ECO:0007669"/>
    <property type="project" value="TreeGrafter"/>
</dbReference>
<evidence type="ECO:0000313" key="14">
    <source>
        <dbReference type="Proteomes" id="UP000225706"/>
    </source>
</evidence>
<feature type="domain" description="C2H2-type" evidence="12">
    <location>
        <begin position="234"/>
        <end position="261"/>
    </location>
</feature>
<dbReference type="FunFam" id="3.30.160.60:FF:000110">
    <property type="entry name" value="Zinc finger protein-like"/>
    <property type="match status" value="1"/>
</dbReference>
<organism evidence="13 14">
    <name type="scientific">Stylophora pistillata</name>
    <name type="common">Smooth cauliflower coral</name>
    <dbReference type="NCBI Taxonomy" id="50429"/>
    <lineage>
        <taxon>Eukaryota</taxon>
        <taxon>Metazoa</taxon>
        <taxon>Cnidaria</taxon>
        <taxon>Anthozoa</taxon>
        <taxon>Hexacorallia</taxon>
        <taxon>Scleractinia</taxon>
        <taxon>Astrocoeniina</taxon>
        <taxon>Pocilloporidae</taxon>
        <taxon>Stylophora</taxon>
    </lineage>
</organism>
<keyword evidence="4 10" id="KW-0863">Zinc-finger</keyword>
<dbReference type="OrthoDB" id="5949735at2759"/>
<dbReference type="SMART" id="SM00355">
    <property type="entry name" value="ZnF_C2H2"/>
    <property type="match status" value="7"/>
</dbReference>
<evidence type="ECO:0000256" key="8">
    <source>
        <dbReference type="ARBA" id="ARBA00023163"/>
    </source>
</evidence>
<keyword evidence="7" id="KW-0238">DNA-binding</keyword>
<gene>
    <name evidence="13" type="primary">ZFP2</name>
    <name evidence="13" type="ORF">AWC38_SpisGene3562</name>
</gene>
<dbReference type="GO" id="GO:0000981">
    <property type="term" value="F:DNA-binding transcription factor activity, RNA polymerase II-specific"/>
    <property type="evidence" value="ECO:0007669"/>
    <property type="project" value="TreeGrafter"/>
</dbReference>
<dbReference type="Gene3D" id="2.20.70.10">
    <property type="match status" value="1"/>
</dbReference>
<dbReference type="FunFam" id="3.30.160.60:FF:000450">
    <property type="entry name" value="PR domain zinc finger protein 14"/>
    <property type="match status" value="1"/>
</dbReference>
<keyword evidence="8" id="KW-0804">Transcription</keyword>
<keyword evidence="2" id="KW-0479">Metal-binding</keyword>
<dbReference type="SUPFAM" id="SSF57667">
    <property type="entry name" value="beta-beta-alpha zinc fingers"/>
    <property type="match status" value="4"/>
</dbReference>
<dbReference type="Gene3D" id="3.30.160.60">
    <property type="entry name" value="Classic Zinc Finger"/>
    <property type="match status" value="6"/>
</dbReference>
<evidence type="ECO:0000256" key="2">
    <source>
        <dbReference type="ARBA" id="ARBA00022723"/>
    </source>
</evidence>
<feature type="domain" description="C2H2-type" evidence="12">
    <location>
        <begin position="206"/>
        <end position="233"/>
    </location>
</feature>
<feature type="domain" description="C2H2-type" evidence="12">
    <location>
        <begin position="262"/>
        <end position="289"/>
    </location>
</feature>
<dbReference type="FunFam" id="3.30.160.60:FF:001465">
    <property type="entry name" value="Zinc finger protein 560"/>
    <property type="match status" value="1"/>
</dbReference>
<name>A0A2B4SSU0_STYPI</name>
<protein>
    <submittedName>
        <fullName evidence="13">Zinc finger protein 2-like</fullName>
    </submittedName>
</protein>
<sequence>MDSTEWIPHTTKSGKILYYINPATGECKWQNQLNKEDSQSSICNTEINSKQASTKACCSSPKCDGDEVIASTSAYGSETTVSESWTQERYLTPSNCAENSPKRKDEREGSQEPENDVQFVKNRERQMTVDVLAECKTARIHCIESGAVTVLQTSSRHSGTGQVTRIGSSESVVPQEILQCPQCSEEFSCPNKFTTHLRSHPGIDPLKCPVCSKEYSSSTSLSTHLRTHTGEKPFSCPQCPKCFSQSSHLTTHMRVHTGEKPYQCPKCPKTFGQSSHLTLHLRIHNGEKPFQCRFCSKGFSHSSALSTHMRTHTGEKPFQCPNCPKKFCQSSHLKIHVRTHTGERPFQCPHCQKCFRQSCYLTKHVRGHLKTEQSV</sequence>
<dbReference type="AlphaFoldDB" id="A0A2B4SSU0"/>